<gene>
    <name evidence="2" type="ORF">KUV31_02600</name>
</gene>
<comment type="caution">
    <text evidence="2">The sequence shown here is derived from an EMBL/GenBank/DDBJ whole genome shotgun (WGS) entry which is preliminary data.</text>
</comment>
<dbReference type="InterPro" id="IPR027417">
    <property type="entry name" value="P-loop_NTPase"/>
</dbReference>
<dbReference type="RefSeq" id="WP_222404397.1">
    <property type="nucleotide sequence ID" value="NZ_JAHVKP010000001.1"/>
</dbReference>
<dbReference type="SUPFAM" id="SSF52540">
    <property type="entry name" value="P-loop containing nucleoside triphosphate hydrolases"/>
    <property type="match status" value="1"/>
</dbReference>
<organism evidence="2 3">
    <name type="scientific">Qipengyuania aquimaris</name>
    <dbReference type="NCBI Taxonomy" id="255984"/>
    <lineage>
        <taxon>Bacteria</taxon>
        <taxon>Pseudomonadati</taxon>
        <taxon>Pseudomonadota</taxon>
        <taxon>Alphaproteobacteria</taxon>
        <taxon>Sphingomonadales</taxon>
        <taxon>Erythrobacteraceae</taxon>
        <taxon>Qipengyuania</taxon>
    </lineage>
</organism>
<accession>A0A9Q3XC96</accession>
<dbReference type="Proteomes" id="UP000824927">
    <property type="component" value="Unassembled WGS sequence"/>
</dbReference>
<dbReference type="InterPro" id="IPR052736">
    <property type="entry name" value="Stf3_sulfotransferase"/>
</dbReference>
<reference evidence="2" key="1">
    <citation type="submission" date="2021-06" db="EMBL/GenBank/DDBJ databases">
        <title>50 bacteria genomes isolated from Dapeng, Shenzhen, China.</title>
        <authorList>
            <person name="Zheng W."/>
            <person name="Yu S."/>
            <person name="Huang Y."/>
        </authorList>
    </citation>
    <scope>NUCLEOTIDE SEQUENCE</scope>
    <source>
        <strain evidence="2">DP4N28-2</strain>
    </source>
</reference>
<evidence type="ECO:0000313" key="3">
    <source>
        <dbReference type="Proteomes" id="UP000824927"/>
    </source>
</evidence>
<dbReference type="AlphaFoldDB" id="A0A9Q3XC96"/>
<feature type="region of interest" description="Disordered" evidence="1">
    <location>
        <begin position="378"/>
        <end position="400"/>
    </location>
</feature>
<evidence type="ECO:0000256" key="1">
    <source>
        <dbReference type="SAM" id="MobiDB-lite"/>
    </source>
</evidence>
<dbReference type="Gene3D" id="3.40.50.300">
    <property type="entry name" value="P-loop containing nucleotide triphosphate hydrolases"/>
    <property type="match status" value="1"/>
</dbReference>
<dbReference type="EMBL" id="JAHVKP010000001">
    <property type="protein sequence ID" value="MBY6217224.1"/>
    <property type="molecule type" value="Genomic_DNA"/>
</dbReference>
<sequence>MTPPRPHPFARSRMAERFDRVVEYMWERGWDEKPPLEPEYLWKIGSRGFDAADEISIRSEETVADFRERLEALCKALREEADLNALGHAMAYGQITGAIRKRHALGRIWREEPELASTPIAPPILVVGQMRSGTTRVQRLLAADPQHSGTRFCNSHDPVPSKPDLRPLKGRFALALARRINPWLDTMHPFGSLRTDEEIGWLAAALSPATFEAQWRIDSFVAFSEGRDQAPVYREFARILRTDAAKMGDAGKPRVLKCPQFAEDLGALLDQFPDARLVVCERDHEEVLASSISMTASQMAFQSDNHDIEWLQEAWARKIAVRQAAMDAALEEFEGPVAHIAFSALNANWRSAIMQAYLTLGMPLPDQSLAAMTAEREKSARDPHGRHATQIANFGSAARA</sequence>
<proteinExistence type="predicted"/>
<name>A0A9Q3XC96_9SPHN</name>
<dbReference type="PANTHER" id="PTHR36451:SF1">
    <property type="entry name" value="OMEGA-HYDROXY-BETA-DIHYDROMENAQUINONE-9 SULFOTRANSFERASE STF3"/>
    <property type="match status" value="1"/>
</dbReference>
<protein>
    <submittedName>
        <fullName evidence="2">Sulfotransferase</fullName>
    </submittedName>
</protein>
<dbReference type="Pfam" id="PF13469">
    <property type="entry name" value="Sulfotransfer_3"/>
    <property type="match status" value="1"/>
</dbReference>
<dbReference type="PANTHER" id="PTHR36451">
    <property type="entry name" value="PAPS-DEPENDENT SULFOTRANSFERASE STF3"/>
    <property type="match status" value="1"/>
</dbReference>
<evidence type="ECO:0000313" key="2">
    <source>
        <dbReference type="EMBL" id="MBY6217224.1"/>
    </source>
</evidence>